<gene>
    <name evidence="1" type="ORF">PCYB_103190</name>
</gene>
<sequence length="215" mass="23504">MKGGLNRVKAADIELKDDPSCIDSIIFNDMEMGGENYSVLDNADASFLRSFPDSGDGSLSYTGANETPFQELSGEDAKRTPEMELILEDHFEARRSDNLFEVHIFKESQSGQLAETPVGHLEREKEESPKGVVVNSVGDTCVVNSVGDTCVVKSVGDSRVVNSVGDSREVNHMGDDHVVSHVGDTREVSHAGQLDHLNILCDVDPCVHQKRNAFR</sequence>
<organism evidence="1 2">
    <name type="scientific">Plasmodium cynomolgi (strain B)</name>
    <dbReference type="NCBI Taxonomy" id="1120755"/>
    <lineage>
        <taxon>Eukaryota</taxon>
        <taxon>Sar</taxon>
        <taxon>Alveolata</taxon>
        <taxon>Apicomplexa</taxon>
        <taxon>Aconoidasida</taxon>
        <taxon>Haemosporida</taxon>
        <taxon>Plasmodiidae</taxon>
        <taxon>Plasmodium</taxon>
        <taxon>Plasmodium (Plasmodium)</taxon>
    </lineage>
</organism>
<reference evidence="1 2" key="1">
    <citation type="journal article" date="2012" name="Nat. Genet.">
        <title>Plasmodium cynomolgi genome sequences provide insight into Plasmodium vivax and the monkey malaria clade.</title>
        <authorList>
            <person name="Tachibana S."/>
            <person name="Sullivan S.A."/>
            <person name="Kawai S."/>
            <person name="Nakamura S."/>
            <person name="Kim H.R."/>
            <person name="Goto N."/>
            <person name="Arisue N."/>
            <person name="Palacpac N.M.Q."/>
            <person name="Honma H."/>
            <person name="Yagi M."/>
            <person name="Tougan T."/>
            <person name="Katakai Y."/>
            <person name="Kaneko O."/>
            <person name="Mita T."/>
            <person name="Kita K."/>
            <person name="Yasutomi Y."/>
            <person name="Sutton P.L."/>
            <person name="Shakhbatyan R."/>
            <person name="Horii T."/>
            <person name="Yasunaga T."/>
            <person name="Barnwell J.W."/>
            <person name="Escalante A.A."/>
            <person name="Carlton J.M."/>
            <person name="Tanabe K."/>
        </authorList>
    </citation>
    <scope>NUCLEOTIDE SEQUENCE [LARGE SCALE GENOMIC DNA]</scope>
    <source>
        <strain evidence="1 2">B</strain>
    </source>
</reference>
<dbReference type="GeneID" id="14693329"/>
<proteinExistence type="predicted"/>
<name>K6UUA4_PLACD</name>
<dbReference type="RefSeq" id="XP_004222916.1">
    <property type="nucleotide sequence ID" value="XM_004222868.1"/>
</dbReference>
<dbReference type="EMBL" id="DF157102">
    <property type="protein sequence ID" value="GAB66969.1"/>
    <property type="molecule type" value="Genomic_DNA"/>
</dbReference>
<evidence type="ECO:0000313" key="2">
    <source>
        <dbReference type="Proteomes" id="UP000006319"/>
    </source>
</evidence>
<keyword evidence="2" id="KW-1185">Reference proteome</keyword>
<dbReference type="Proteomes" id="UP000006319">
    <property type="component" value="Chromosome 10"/>
</dbReference>
<dbReference type="OrthoDB" id="376001at2759"/>
<accession>K6UUA4</accession>
<dbReference type="VEuPathDB" id="PlasmoDB:PCYB_103190"/>
<protein>
    <submittedName>
        <fullName evidence="1">Uncharacterized protein</fullName>
    </submittedName>
</protein>
<dbReference type="AlphaFoldDB" id="K6UUA4"/>
<dbReference type="KEGG" id="pcy:PCYB_103190"/>
<dbReference type="PhylomeDB" id="K6UUA4"/>
<evidence type="ECO:0000313" key="1">
    <source>
        <dbReference type="EMBL" id="GAB66969.1"/>
    </source>
</evidence>